<dbReference type="SFLD" id="SFLDG01140">
    <property type="entry name" value="C2.B:_Phosphomannomutase_and_P"/>
    <property type="match status" value="1"/>
</dbReference>
<dbReference type="InterPro" id="IPR036412">
    <property type="entry name" value="HAD-like_sf"/>
</dbReference>
<dbReference type="GO" id="GO:0016791">
    <property type="term" value="F:phosphatase activity"/>
    <property type="evidence" value="ECO:0007669"/>
    <property type="project" value="UniProtKB-ARBA"/>
</dbReference>
<sequence length="257" mass="29124">MKKIIISDLDGTLLRSDKTISEKSINILRECKNNGDELIFATARPPRAIKQYIPNVLKSEIIICYNGALVLKGNDILYEMKISKNDILEIIEIAIKYNLHQICLEIDDKLYSNFDVTDYFGNVPFEIIDVRDLNFEKASKAIICTKGSINKEFIKELPDECRGVITDDGTLCQIMHAEVSKWNSIQYVLQHLNRDVSEVIAFGDDYNDMEMIEKCGIGVAMSNAVEELRAVAKYIAKSNDEDGVATFLESKSYVYVN</sequence>
<dbReference type="SFLD" id="SFLDS00003">
    <property type="entry name" value="Haloacid_Dehalogenase"/>
    <property type="match status" value="1"/>
</dbReference>
<evidence type="ECO:0000313" key="1">
    <source>
        <dbReference type="EMBL" id="MDK7389843.1"/>
    </source>
</evidence>
<proteinExistence type="predicted"/>
<evidence type="ECO:0000313" key="2">
    <source>
        <dbReference type="Proteomes" id="UP001174229"/>
    </source>
</evidence>
<dbReference type="PANTHER" id="PTHR10000">
    <property type="entry name" value="PHOSPHOSERINE PHOSPHATASE"/>
    <property type="match status" value="1"/>
</dbReference>
<comment type="caution">
    <text evidence="1">The sequence shown here is derived from an EMBL/GenBank/DDBJ whole genome shotgun (WGS) entry which is preliminary data.</text>
</comment>
<gene>
    <name evidence="1" type="ORF">OWO78_00115</name>
</gene>
<dbReference type="GO" id="GO:0005829">
    <property type="term" value="C:cytosol"/>
    <property type="evidence" value="ECO:0007669"/>
    <property type="project" value="TreeGrafter"/>
</dbReference>
<dbReference type="InterPro" id="IPR006379">
    <property type="entry name" value="HAD-SF_hydro_IIB"/>
</dbReference>
<dbReference type="GO" id="GO:0000287">
    <property type="term" value="F:magnesium ion binding"/>
    <property type="evidence" value="ECO:0007669"/>
    <property type="project" value="TreeGrafter"/>
</dbReference>
<name>A0AAP4CIU0_9BACI</name>
<protein>
    <submittedName>
        <fullName evidence="1">Cof-type HAD-IIB family hydrolase</fullName>
    </submittedName>
</protein>
<reference evidence="1" key="1">
    <citation type="submission" date="2022-11" db="EMBL/GenBank/DDBJ databases">
        <title>WGS-based characterization of Bacillus cereus isolated from food &amp; feed additives.</title>
        <authorList>
            <person name="Bogaerts B."/>
            <person name="Fraiture M.-A."/>
            <person name="Roosens N.H.C."/>
            <person name="De Keersmaecker S.C.J."/>
            <person name="Vanneste K."/>
        </authorList>
    </citation>
    <scope>NUCLEOTIDE SEQUENCE</scope>
    <source>
        <strain evidence="1">74.2</strain>
    </source>
</reference>
<dbReference type="SUPFAM" id="SSF56784">
    <property type="entry name" value="HAD-like"/>
    <property type="match status" value="1"/>
</dbReference>
<dbReference type="NCBIfam" id="TIGR00099">
    <property type="entry name" value="Cof-subfamily"/>
    <property type="match status" value="1"/>
</dbReference>
<dbReference type="PANTHER" id="PTHR10000:SF8">
    <property type="entry name" value="HAD SUPERFAMILY HYDROLASE-LIKE, TYPE 3"/>
    <property type="match status" value="1"/>
</dbReference>
<dbReference type="Proteomes" id="UP001174229">
    <property type="component" value="Unassembled WGS sequence"/>
</dbReference>
<dbReference type="Gene3D" id="3.40.50.1000">
    <property type="entry name" value="HAD superfamily/HAD-like"/>
    <property type="match status" value="1"/>
</dbReference>
<dbReference type="RefSeq" id="WP_000720251.1">
    <property type="nucleotide sequence ID" value="NZ_CP099450.1"/>
</dbReference>
<dbReference type="InterPro" id="IPR000150">
    <property type="entry name" value="Cof"/>
</dbReference>
<dbReference type="EMBL" id="JAPNPE010000001">
    <property type="protein sequence ID" value="MDK7389843.1"/>
    <property type="molecule type" value="Genomic_DNA"/>
</dbReference>
<dbReference type="InterPro" id="IPR023214">
    <property type="entry name" value="HAD_sf"/>
</dbReference>
<dbReference type="NCBIfam" id="TIGR01484">
    <property type="entry name" value="HAD-SF-IIB"/>
    <property type="match status" value="1"/>
</dbReference>
<dbReference type="Pfam" id="PF08282">
    <property type="entry name" value="Hydrolase_3"/>
    <property type="match status" value="1"/>
</dbReference>
<organism evidence="1 2">
    <name type="scientific">Bacillus pacificus</name>
    <dbReference type="NCBI Taxonomy" id="2026187"/>
    <lineage>
        <taxon>Bacteria</taxon>
        <taxon>Bacillati</taxon>
        <taxon>Bacillota</taxon>
        <taxon>Bacilli</taxon>
        <taxon>Bacillales</taxon>
        <taxon>Bacillaceae</taxon>
        <taxon>Bacillus</taxon>
        <taxon>Bacillus cereus group</taxon>
    </lineage>
</organism>
<dbReference type="Gene3D" id="3.30.1240.10">
    <property type="match status" value="1"/>
</dbReference>
<dbReference type="CDD" id="cd07516">
    <property type="entry name" value="HAD_Pase"/>
    <property type="match status" value="1"/>
</dbReference>
<dbReference type="AlphaFoldDB" id="A0AAP4CIU0"/>
<accession>A0AAP4CIU0</accession>
<keyword evidence="1" id="KW-0378">Hydrolase</keyword>